<evidence type="ECO:0000313" key="3">
    <source>
        <dbReference type="Proteomes" id="UP000190367"/>
    </source>
</evidence>
<name>A0A1T4L3G2_9BACT</name>
<dbReference type="Pfam" id="PF14206">
    <property type="entry name" value="Cys_rich_CPCC"/>
    <property type="match status" value="1"/>
</dbReference>
<keyword evidence="3" id="KW-1185">Reference proteome</keyword>
<accession>A0A1T4L3G2</accession>
<gene>
    <name evidence="2" type="ORF">SAMN04488128_101451</name>
</gene>
<protein>
    <submittedName>
        <fullName evidence="2">Cysteine-rich CPCC</fullName>
    </submittedName>
</protein>
<dbReference type="InterPro" id="IPR025983">
    <property type="entry name" value="Cys_rich_CPCC"/>
</dbReference>
<dbReference type="STRING" id="634771.SAMN04488128_101451"/>
<organism evidence="2 3">
    <name type="scientific">Chitinophaga eiseniae</name>
    <dbReference type="NCBI Taxonomy" id="634771"/>
    <lineage>
        <taxon>Bacteria</taxon>
        <taxon>Pseudomonadati</taxon>
        <taxon>Bacteroidota</taxon>
        <taxon>Chitinophagia</taxon>
        <taxon>Chitinophagales</taxon>
        <taxon>Chitinophagaceae</taxon>
        <taxon>Chitinophaga</taxon>
    </lineage>
</organism>
<evidence type="ECO:0000313" key="2">
    <source>
        <dbReference type="EMBL" id="SJZ49060.1"/>
    </source>
</evidence>
<dbReference type="RefSeq" id="WP_200816896.1">
    <property type="nucleotide sequence ID" value="NZ_FUWZ01000001.1"/>
</dbReference>
<dbReference type="EMBL" id="FUWZ01000001">
    <property type="protein sequence ID" value="SJZ49060.1"/>
    <property type="molecule type" value="Genomic_DNA"/>
</dbReference>
<proteinExistence type="predicted"/>
<dbReference type="Proteomes" id="UP000190367">
    <property type="component" value="Unassembled WGS sequence"/>
</dbReference>
<dbReference type="AlphaFoldDB" id="A0A1T4L3G2"/>
<reference evidence="3" key="1">
    <citation type="submission" date="2017-02" db="EMBL/GenBank/DDBJ databases">
        <authorList>
            <person name="Varghese N."/>
            <person name="Submissions S."/>
        </authorList>
    </citation>
    <scope>NUCLEOTIDE SEQUENCE [LARGE SCALE GENOMIC DNA]</scope>
    <source>
        <strain evidence="3">DSM 22224</strain>
    </source>
</reference>
<feature type="domain" description="Cysteine-rich CPCC" evidence="1">
    <location>
        <begin position="90"/>
        <end position="154"/>
    </location>
</feature>
<evidence type="ECO:0000259" key="1">
    <source>
        <dbReference type="Pfam" id="PF14206"/>
    </source>
</evidence>
<sequence length="178" mass="20386">MLASRDEAVAFASFLKITLLSEEERQKELYNAKCEHEIADETVMIDEVQLLQQYIQAKFVRYTNTYIETFFHAKFGLHIKITGAGPVLHACRCCNYKTLAEVCAYDICPVCFWEDDGTSETYKYSSPNRMTLSEARANFKRYGVVEERFVAIVDPERMMQYSPGTGDDQPGIFPTFAP</sequence>